<dbReference type="GO" id="GO:0000166">
    <property type="term" value="F:nucleotide binding"/>
    <property type="evidence" value="ECO:0007669"/>
    <property type="project" value="InterPro"/>
</dbReference>
<dbReference type="EMBL" id="PGET01000001">
    <property type="protein sequence ID" value="PJJ29920.1"/>
    <property type="molecule type" value="Genomic_DNA"/>
</dbReference>
<dbReference type="InterPro" id="IPR051450">
    <property type="entry name" value="Gfo/Idh/MocA_Oxidoreductases"/>
</dbReference>
<dbReference type="InterPro" id="IPR036291">
    <property type="entry name" value="NAD(P)-bd_dom_sf"/>
</dbReference>
<gene>
    <name evidence="2" type="ORF">H171_3483</name>
</gene>
<dbReference type="OrthoDB" id="9772350at2"/>
<evidence type="ECO:0000313" key="3">
    <source>
        <dbReference type="Proteomes" id="UP000231092"/>
    </source>
</evidence>
<protein>
    <submittedName>
        <fullName evidence="2">Putative dehydrogenase</fullName>
    </submittedName>
</protein>
<dbReference type="PANTHER" id="PTHR43377:SF1">
    <property type="entry name" value="BILIVERDIN REDUCTASE A"/>
    <property type="match status" value="1"/>
</dbReference>
<organism evidence="2 3">
    <name type="scientific">[Clostridium] celerecrescens 18A</name>
    <dbReference type="NCBI Taxonomy" id="1286362"/>
    <lineage>
        <taxon>Bacteria</taxon>
        <taxon>Bacillati</taxon>
        <taxon>Bacillota</taxon>
        <taxon>Clostridia</taxon>
        <taxon>Lachnospirales</taxon>
        <taxon>Lachnospiraceae</taxon>
        <taxon>Lacrimispora</taxon>
    </lineage>
</organism>
<dbReference type="RefSeq" id="WP_100306234.1">
    <property type="nucleotide sequence ID" value="NZ_PGET01000001.1"/>
</dbReference>
<dbReference type="Gene3D" id="3.30.360.10">
    <property type="entry name" value="Dihydrodipicolinate Reductase, domain 2"/>
    <property type="match status" value="1"/>
</dbReference>
<accession>A0A2M8Z905</accession>
<dbReference type="Gene3D" id="3.40.50.720">
    <property type="entry name" value="NAD(P)-binding Rossmann-like Domain"/>
    <property type="match status" value="1"/>
</dbReference>
<dbReference type="InterPro" id="IPR000683">
    <property type="entry name" value="Gfo/Idh/MocA-like_OxRdtase_N"/>
</dbReference>
<dbReference type="Proteomes" id="UP000231092">
    <property type="component" value="Unassembled WGS sequence"/>
</dbReference>
<dbReference type="PANTHER" id="PTHR43377">
    <property type="entry name" value="BILIVERDIN REDUCTASE A"/>
    <property type="match status" value="1"/>
</dbReference>
<feature type="domain" description="Gfo/Idh/MocA-like oxidoreductase N-terminal" evidence="1">
    <location>
        <begin position="4"/>
        <end position="121"/>
    </location>
</feature>
<reference evidence="2 3" key="1">
    <citation type="submission" date="2017-11" db="EMBL/GenBank/DDBJ databases">
        <title>Understudied soil microbes with underappreciated capabilities: Untangling the Clostridium saccharolyticum group.</title>
        <authorList>
            <person name="Leschine S."/>
        </authorList>
    </citation>
    <scope>NUCLEOTIDE SEQUENCE [LARGE SCALE GENOMIC DNA]</scope>
    <source>
        <strain evidence="2 3">18A</strain>
    </source>
</reference>
<sequence>MKPLKFVVIGSGWRSLFYARIARAYPDCFNLGAFFCRSKEKAQWMQEETGIKAVTSPEDCRSENPDFVVVAVNKDSIFQVTREWALKGYPVLCETPAAMELGDLQELWRLRTQEGARIQVAEQYFEYPVFHAAIEIAKRGYLGDPYMVNISAVHDYHGASLIRRLLGTGMENMKVYGKKYVYPVVETDSRQGFIEDGRVSERERVRLTFEFEGGKTAFYDFNSIQYHSRIRSRHLNVQGVRGELDDWTLRSVGEDNRPREYQMIKEPFETGNGIKEIYMGEELLYRNPFYELGKINGLPQDETAIGTLMLGMRRFIEEGTEAYPLSEGLQDAYVRILMEQTLKSGQMVESKTQVWSL</sequence>
<name>A0A2M8Z905_9FIRM</name>
<dbReference type="AlphaFoldDB" id="A0A2M8Z905"/>
<dbReference type="Pfam" id="PF01408">
    <property type="entry name" value="GFO_IDH_MocA"/>
    <property type="match status" value="1"/>
</dbReference>
<comment type="caution">
    <text evidence="2">The sequence shown here is derived from an EMBL/GenBank/DDBJ whole genome shotgun (WGS) entry which is preliminary data.</text>
</comment>
<evidence type="ECO:0000313" key="2">
    <source>
        <dbReference type="EMBL" id="PJJ29920.1"/>
    </source>
</evidence>
<proteinExistence type="predicted"/>
<dbReference type="SUPFAM" id="SSF51735">
    <property type="entry name" value="NAD(P)-binding Rossmann-fold domains"/>
    <property type="match status" value="1"/>
</dbReference>
<evidence type="ECO:0000259" key="1">
    <source>
        <dbReference type="Pfam" id="PF01408"/>
    </source>
</evidence>